<evidence type="ECO:0000313" key="1">
    <source>
        <dbReference type="EMBL" id="KAF7802057.1"/>
    </source>
</evidence>
<sequence>MVPLIGAQLSIAQEKEVHNDPKSFANHPNKPMPITINASTLSVVLYTPAKTPSFTLNIPCLPSSLKYQKAIEDLIILTPPSTCFPQPTLCITIYPSKPHHIRPIEL</sequence>
<proteinExistence type="predicted"/>
<dbReference type="AlphaFoldDB" id="A0A834VYH7"/>
<protein>
    <submittedName>
        <fullName evidence="1">Uncharacterized protein</fullName>
    </submittedName>
</protein>
<evidence type="ECO:0000313" key="2">
    <source>
        <dbReference type="Proteomes" id="UP000634136"/>
    </source>
</evidence>
<gene>
    <name evidence="1" type="ORF">G2W53_041168</name>
</gene>
<keyword evidence="2" id="KW-1185">Reference proteome</keyword>
<dbReference type="EMBL" id="JAAIUW010000013">
    <property type="protein sequence ID" value="KAF7802057.1"/>
    <property type="molecule type" value="Genomic_DNA"/>
</dbReference>
<reference evidence="1" key="1">
    <citation type="submission" date="2020-09" db="EMBL/GenBank/DDBJ databases">
        <title>Genome-Enabled Discovery of Anthraquinone Biosynthesis in Senna tora.</title>
        <authorList>
            <person name="Kang S.-H."/>
            <person name="Pandey R.P."/>
            <person name="Lee C.-M."/>
            <person name="Sim J.-S."/>
            <person name="Jeong J.-T."/>
            <person name="Choi B.-S."/>
            <person name="Jung M."/>
            <person name="Ginzburg D."/>
            <person name="Zhao K."/>
            <person name="Won S.Y."/>
            <person name="Oh T.-J."/>
            <person name="Yu Y."/>
            <person name="Kim N.-H."/>
            <person name="Lee O.R."/>
            <person name="Lee T.-H."/>
            <person name="Bashyal P."/>
            <person name="Kim T.-S."/>
            <person name="Lee W.-H."/>
            <person name="Kawkins C."/>
            <person name="Kim C.-K."/>
            <person name="Kim J.S."/>
            <person name="Ahn B.O."/>
            <person name="Rhee S.Y."/>
            <person name="Sohng J.K."/>
        </authorList>
    </citation>
    <scope>NUCLEOTIDE SEQUENCE</scope>
    <source>
        <tissue evidence="1">Leaf</tissue>
    </source>
</reference>
<accession>A0A834VYH7</accession>
<organism evidence="1 2">
    <name type="scientific">Senna tora</name>
    <dbReference type="NCBI Taxonomy" id="362788"/>
    <lineage>
        <taxon>Eukaryota</taxon>
        <taxon>Viridiplantae</taxon>
        <taxon>Streptophyta</taxon>
        <taxon>Embryophyta</taxon>
        <taxon>Tracheophyta</taxon>
        <taxon>Spermatophyta</taxon>
        <taxon>Magnoliopsida</taxon>
        <taxon>eudicotyledons</taxon>
        <taxon>Gunneridae</taxon>
        <taxon>Pentapetalae</taxon>
        <taxon>rosids</taxon>
        <taxon>fabids</taxon>
        <taxon>Fabales</taxon>
        <taxon>Fabaceae</taxon>
        <taxon>Caesalpinioideae</taxon>
        <taxon>Cassia clade</taxon>
        <taxon>Senna</taxon>
    </lineage>
</organism>
<dbReference type="Proteomes" id="UP000634136">
    <property type="component" value="Unassembled WGS sequence"/>
</dbReference>
<name>A0A834VYH7_9FABA</name>
<comment type="caution">
    <text evidence="1">The sequence shown here is derived from an EMBL/GenBank/DDBJ whole genome shotgun (WGS) entry which is preliminary data.</text>
</comment>